<evidence type="ECO:0000313" key="3">
    <source>
        <dbReference type="EMBL" id="TKT94157.1"/>
    </source>
</evidence>
<name>A0A4U6DCR1_9BACT</name>
<gene>
    <name evidence="3" type="ORF">FDK13_02795</name>
</gene>
<dbReference type="OrthoDB" id="1429197at2"/>
<keyword evidence="2" id="KW-1133">Transmembrane helix</keyword>
<evidence type="ECO:0000256" key="2">
    <source>
        <dbReference type="SAM" id="Phobius"/>
    </source>
</evidence>
<organism evidence="3 4">
    <name type="scientific">Dyadobacter frigoris</name>
    <dbReference type="NCBI Taxonomy" id="2576211"/>
    <lineage>
        <taxon>Bacteria</taxon>
        <taxon>Pseudomonadati</taxon>
        <taxon>Bacteroidota</taxon>
        <taxon>Cytophagia</taxon>
        <taxon>Cytophagales</taxon>
        <taxon>Spirosomataceae</taxon>
        <taxon>Dyadobacter</taxon>
    </lineage>
</organism>
<keyword evidence="2" id="KW-0812">Transmembrane</keyword>
<feature type="compositionally biased region" description="Polar residues" evidence="1">
    <location>
        <begin position="21"/>
        <end position="30"/>
    </location>
</feature>
<comment type="caution">
    <text evidence="3">The sequence shown here is derived from an EMBL/GenBank/DDBJ whole genome shotgun (WGS) entry which is preliminary data.</text>
</comment>
<dbReference type="AlphaFoldDB" id="A0A4U6DCR1"/>
<feature type="transmembrane region" description="Helical" evidence="2">
    <location>
        <begin position="36"/>
        <end position="52"/>
    </location>
</feature>
<proteinExistence type="predicted"/>
<reference evidence="3 4" key="1">
    <citation type="submission" date="2019-05" db="EMBL/GenBank/DDBJ databases">
        <title>Dyadobacter AR-3-8 sp. nov., isolated from arctic soil.</title>
        <authorList>
            <person name="Chaudhary D.K."/>
        </authorList>
    </citation>
    <scope>NUCLEOTIDE SEQUENCE [LARGE SCALE GENOMIC DNA]</scope>
    <source>
        <strain evidence="3 4">AR-3-8</strain>
    </source>
</reference>
<feature type="region of interest" description="Disordered" evidence="1">
    <location>
        <begin position="1"/>
        <end position="32"/>
    </location>
</feature>
<evidence type="ECO:0000256" key="1">
    <source>
        <dbReference type="SAM" id="MobiDB-lite"/>
    </source>
</evidence>
<dbReference type="RefSeq" id="WP_137338446.1">
    <property type="nucleotide sequence ID" value="NZ_SZVO01000001.1"/>
</dbReference>
<accession>A0A4U6DCR1</accession>
<dbReference type="EMBL" id="SZVO01000001">
    <property type="protein sequence ID" value="TKT94157.1"/>
    <property type="molecule type" value="Genomic_DNA"/>
</dbReference>
<keyword evidence="4" id="KW-1185">Reference proteome</keyword>
<evidence type="ECO:0000313" key="4">
    <source>
        <dbReference type="Proteomes" id="UP000304900"/>
    </source>
</evidence>
<keyword evidence="2" id="KW-0472">Membrane</keyword>
<sequence length="191" mass="21498">MKIRVANTPLSRSEKDGPETSLKQNTPPNKKSSRKIGMVAVLLILSFTAVFGQQKTLGKFIITDAKINNVDLTESYLANEGYIAFYTSTDGNLSMVNTSKKANIQSYGRLLAVTQRVSKETKTQYESNVFSFKWRYKNTYDSKSGTASVRFQKVYKPQGTTFICAIIPENLDVMIFKGYMEGSLDFSDYIK</sequence>
<dbReference type="Proteomes" id="UP000304900">
    <property type="component" value="Unassembled WGS sequence"/>
</dbReference>
<protein>
    <submittedName>
        <fullName evidence="3">Uncharacterized protein</fullName>
    </submittedName>
</protein>